<reference evidence="10 11" key="1">
    <citation type="submission" date="2019-05" db="EMBL/GenBank/DDBJ databases">
        <title>Flagellimonas sp. AsT0115, sp. nov., isolated from a marine red algae, Asparagopsis taxiformis.</title>
        <authorList>
            <person name="Kim J."/>
            <person name="Jeong S.E."/>
            <person name="Jeon C.O."/>
        </authorList>
    </citation>
    <scope>NUCLEOTIDE SEQUENCE [LARGE SCALE GENOMIC DNA]</scope>
    <source>
        <strain evidence="10 11">AsT0115</strain>
    </source>
</reference>
<dbReference type="SUPFAM" id="SSF48452">
    <property type="entry name" value="TPR-like"/>
    <property type="match status" value="1"/>
</dbReference>
<evidence type="ECO:0000259" key="9">
    <source>
        <dbReference type="Pfam" id="PF14322"/>
    </source>
</evidence>
<evidence type="ECO:0000256" key="6">
    <source>
        <dbReference type="SAM" id="MobiDB-lite"/>
    </source>
</evidence>
<keyword evidence="3 7" id="KW-0732">Signal</keyword>
<evidence type="ECO:0000256" key="3">
    <source>
        <dbReference type="ARBA" id="ARBA00022729"/>
    </source>
</evidence>
<evidence type="ECO:0000256" key="5">
    <source>
        <dbReference type="ARBA" id="ARBA00023237"/>
    </source>
</evidence>
<comment type="similarity">
    <text evidence="2">Belongs to the SusD family.</text>
</comment>
<dbReference type="InterPro" id="IPR012944">
    <property type="entry name" value="SusD_RagB_dom"/>
</dbReference>
<dbReference type="Pfam" id="PF14322">
    <property type="entry name" value="SusD-like_3"/>
    <property type="match status" value="1"/>
</dbReference>
<organism evidence="10 11">
    <name type="scientific">Flagellimonas algicola</name>
    <dbReference type="NCBI Taxonomy" id="2583815"/>
    <lineage>
        <taxon>Bacteria</taxon>
        <taxon>Pseudomonadati</taxon>
        <taxon>Bacteroidota</taxon>
        <taxon>Flavobacteriia</taxon>
        <taxon>Flavobacteriales</taxon>
        <taxon>Flavobacteriaceae</taxon>
        <taxon>Flagellimonas</taxon>
    </lineage>
</organism>
<protein>
    <submittedName>
        <fullName evidence="10">RagB/SusD family nutrient uptake outer membrane protein</fullName>
    </submittedName>
</protein>
<evidence type="ECO:0000256" key="4">
    <source>
        <dbReference type="ARBA" id="ARBA00023136"/>
    </source>
</evidence>
<feature type="region of interest" description="Disordered" evidence="6">
    <location>
        <begin position="416"/>
        <end position="436"/>
    </location>
</feature>
<gene>
    <name evidence="10" type="ORF">FGG15_01975</name>
</gene>
<sequence length="625" mass="69402">MKIMKKWVAFVLMAFALFISCNDDFLNTEPKDSVSSDATWGDAALSQAFVFGIYSALGNAGFEEEGLSALTDEAMFTHSGRGIDVLMEGTSTPSNLGNERILPTWEELYGAIRNANIALTELPEATFDDADLKERLMGESHFLRAYYYHQLLRHFGGVPIIDVAYNLGDDFSIARNTYAETVDFIISDLDTAAGMLASKDITKGRASQLAALALKARVLLYAASDLHHGPTASGNSGTLSSFSNLELVAYTSGDQASRWQAAKTAAKTVLDMSSGYKLDLNAPVSAEEGEANYVSLSMGGGSSVGDAAAAVELIWERTHTGLYTEENDWPLGGINVGVNNGPNGYHNWAGNTPIQQLVDDYEMMDGSQFDWNNPTHAADPFANRDPRFYATVLYDGSDWKPRPSDVVSIDPVDQIQTGSYDDGAGGTIPGVDTRQSPIEDWNGSRTGYYVRKFIDPDPGLVDNRSNAQVVPWPFIRYTEVALNYVEACIETGDEAEAIAWLNRIRYRVGMPAVADTGDALRDRYRNERRIELAYEEHRYFDARRWMIPEETIGRGIQVMQTSATVKGGQTAHIPYRHDKDVYDYLYVPIDNTDNETRIWDDKMYYRVISRDEINRNELLVQNPGY</sequence>
<dbReference type="Gene3D" id="1.25.40.390">
    <property type="match status" value="1"/>
</dbReference>
<feature type="domain" description="RagB/SusD" evidence="8">
    <location>
        <begin position="312"/>
        <end position="625"/>
    </location>
</feature>
<evidence type="ECO:0000256" key="1">
    <source>
        <dbReference type="ARBA" id="ARBA00004442"/>
    </source>
</evidence>
<dbReference type="EMBL" id="VCNI01000001">
    <property type="protein sequence ID" value="TMU56331.1"/>
    <property type="molecule type" value="Genomic_DNA"/>
</dbReference>
<feature type="signal peptide" evidence="7">
    <location>
        <begin position="1"/>
        <end position="21"/>
    </location>
</feature>
<keyword evidence="5" id="KW-0998">Cell outer membrane</keyword>
<evidence type="ECO:0000256" key="7">
    <source>
        <dbReference type="SAM" id="SignalP"/>
    </source>
</evidence>
<name>A0ABY2WNU3_9FLAO</name>
<dbReference type="Proteomes" id="UP000751614">
    <property type="component" value="Unassembled WGS sequence"/>
</dbReference>
<dbReference type="InterPro" id="IPR033985">
    <property type="entry name" value="SusD-like_N"/>
</dbReference>
<evidence type="ECO:0000256" key="2">
    <source>
        <dbReference type="ARBA" id="ARBA00006275"/>
    </source>
</evidence>
<comment type="subcellular location">
    <subcellularLocation>
        <location evidence="1">Cell outer membrane</location>
    </subcellularLocation>
</comment>
<accession>A0ABY2WNU3</accession>
<evidence type="ECO:0000313" key="11">
    <source>
        <dbReference type="Proteomes" id="UP000751614"/>
    </source>
</evidence>
<dbReference type="CDD" id="cd08977">
    <property type="entry name" value="SusD"/>
    <property type="match status" value="1"/>
</dbReference>
<dbReference type="InterPro" id="IPR011990">
    <property type="entry name" value="TPR-like_helical_dom_sf"/>
</dbReference>
<evidence type="ECO:0000259" key="8">
    <source>
        <dbReference type="Pfam" id="PF07980"/>
    </source>
</evidence>
<dbReference type="PROSITE" id="PS51257">
    <property type="entry name" value="PROKAR_LIPOPROTEIN"/>
    <property type="match status" value="1"/>
</dbReference>
<evidence type="ECO:0000313" key="10">
    <source>
        <dbReference type="EMBL" id="TMU56331.1"/>
    </source>
</evidence>
<proteinExistence type="inferred from homology"/>
<feature type="chain" id="PRO_5046249597" evidence="7">
    <location>
        <begin position="22"/>
        <end position="625"/>
    </location>
</feature>
<keyword evidence="4" id="KW-0472">Membrane</keyword>
<feature type="domain" description="SusD-like N-terminal" evidence="9">
    <location>
        <begin position="92"/>
        <end position="220"/>
    </location>
</feature>
<dbReference type="Pfam" id="PF07980">
    <property type="entry name" value="SusD_RagB"/>
    <property type="match status" value="1"/>
</dbReference>
<comment type="caution">
    <text evidence="10">The sequence shown here is derived from an EMBL/GenBank/DDBJ whole genome shotgun (WGS) entry which is preliminary data.</text>
</comment>
<keyword evidence="11" id="KW-1185">Reference proteome</keyword>